<evidence type="ECO:0000313" key="11">
    <source>
        <dbReference type="Proteomes" id="UP000837801"/>
    </source>
</evidence>
<evidence type="ECO:0000256" key="9">
    <source>
        <dbReference type="SAM" id="Phobius"/>
    </source>
</evidence>
<evidence type="ECO:0000256" key="2">
    <source>
        <dbReference type="ARBA" id="ARBA00008807"/>
    </source>
</evidence>
<keyword evidence="11" id="KW-1185">Reference proteome</keyword>
<proteinExistence type="inferred from homology"/>
<evidence type="ECO:0000313" key="10">
    <source>
        <dbReference type="EMBL" id="CAH2350523.1"/>
    </source>
</evidence>
<dbReference type="PANTHER" id="PTHR22601">
    <property type="entry name" value="ISP4 LIKE PROTEIN"/>
    <property type="match status" value="1"/>
</dbReference>
<evidence type="ECO:0000256" key="1">
    <source>
        <dbReference type="ARBA" id="ARBA00004141"/>
    </source>
</evidence>
<feature type="transmembrane region" description="Helical" evidence="9">
    <location>
        <begin position="478"/>
        <end position="499"/>
    </location>
</feature>
<reference evidence="10" key="1">
    <citation type="submission" date="2022-03" db="EMBL/GenBank/DDBJ databases">
        <authorList>
            <person name="Legras J.-L."/>
            <person name="Devillers H."/>
            <person name="Grondin C."/>
        </authorList>
    </citation>
    <scope>NUCLEOTIDE SEQUENCE</scope>
    <source>
        <strain evidence="10">CLIB 1423</strain>
    </source>
</reference>
<evidence type="ECO:0000256" key="7">
    <source>
        <dbReference type="ARBA" id="ARBA00022989"/>
    </source>
</evidence>
<dbReference type="GO" id="GO:0015031">
    <property type="term" value="P:protein transport"/>
    <property type="evidence" value="ECO:0007669"/>
    <property type="project" value="UniProtKB-KW"/>
</dbReference>
<dbReference type="InterPro" id="IPR004813">
    <property type="entry name" value="OPT"/>
</dbReference>
<dbReference type="GO" id="GO:0016020">
    <property type="term" value="C:membrane"/>
    <property type="evidence" value="ECO:0007669"/>
    <property type="project" value="UniProtKB-SubCell"/>
</dbReference>
<feature type="transmembrane region" description="Helical" evidence="9">
    <location>
        <begin position="299"/>
        <end position="318"/>
    </location>
</feature>
<evidence type="ECO:0000256" key="6">
    <source>
        <dbReference type="ARBA" id="ARBA00022927"/>
    </source>
</evidence>
<protein>
    <submittedName>
        <fullName evidence="10">Oligopeptide transporter 1</fullName>
    </submittedName>
</protein>
<dbReference type="Proteomes" id="UP000837801">
    <property type="component" value="Unassembled WGS sequence"/>
</dbReference>
<sequence>MSKSKNSSENLQIKVASSESLGSEIEVIHSNGGFGAIVSNGKKSVIDVENEGVYVEDDLVQEEEELPADLVGIPKIVRDTVPLEDDPNTPVVTFRFVILAIIFVIPGAFIDTMNSYRTTSAAYSIFFVQIVSHWCGKFLARVLPAKEVKLPGGYKFNLNPGPWSIKETALVTITASSGATGSLGTSGLSLAEIYYGQTVNAGVAIFFMWSITFTGYAFAALARNMLLFDPQFIWPQALMQTNLLQSQSKSDHDSKVAGKQMKVFFSVLIGLTLWQFLPEFVFPFLSSLAFLCWVAPENATANFVGSGIGGMGFLNLTLDWSNITSSIMLYPYFVQVIQFVAFVLGAWILIPAVKFGSLSSYKFGLMSNGLFLANGTTYPSAALLTSDFKLNETAYELYGPPHIGAQRAWNNFFDYASYISGIVWLAVFGHKQLIDSFKKLKETYKNKSNTDENAGASINSQYSDRINQMQTKYEQVPLWWYFVLFVGTFITLITIFATGNMFMPWWAYLVALGFGLVIVTPLCWLYALTNFQLAIGTFNELLYGYMVQNIPNRHPAGASTYGAIAGDIFYRAQYMLQDQKIGHYMQLPPKTVFWSQLFGELMGVPINYAAMRWILNTKMDYLDGSKTDHLHQWTAQSIASYHTNAVQYVILGPKRTFAQYPVLPYGFLLGVVVPVVLGLLHKYTKKTRFHFFRFDLWNTTVFFSSMSTFYGNLSTGYLSQFIGGTVTMFWAYRYKHDLWRRYNYILAAALDTGYNLSVLLIFIFFSAGTTVTMPYWWGNNADTVERCFALE</sequence>
<evidence type="ECO:0000256" key="3">
    <source>
        <dbReference type="ARBA" id="ARBA00022448"/>
    </source>
</evidence>
<feature type="transmembrane region" description="Helical" evidence="9">
    <location>
        <begin position="263"/>
        <end position="293"/>
    </location>
</feature>
<feature type="transmembrane region" description="Helical" evidence="9">
    <location>
        <begin position="592"/>
        <end position="615"/>
    </location>
</feature>
<keyword evidence="4 9" id="KW-0812">Transmembrane</keyword>
<feature type="transmembrane region" description="Helical" evidence="9">
    <location>
        <begin position="201"/>
        <end position="222"/>
    </location>
</feature>
<gene>
    <name evidence="10" type="ORF">CLIB1423_01S12024</name>
</gene>
<dbReference type="OrthoDB" id="9986677at2759"/>
<keyword evidence="3" id="KW-0813">Transport</keyword>
<feature type="transmembrane region" description="Helical" evidence="9">
    <location>
        <begin position="662"/>
        <end position="680"/>
    </location>
</feature>
<feature type="transmembrane region" description="Helical" evidence="9">
    <location>
        <begin position="415"/>
        <end position="434"/>
    </location>
</feature>
<keyword evidence="7 9" id="KW-1133">Transmembrane helix</keyword>
<comment type="subcellular location">
    <subcellularLocation>
        <location evidence="1">Membrane</location>
        <topology evidence="1">Multi-pass membrane protein</topology>
    </subcellularLocation>
</comment>
<name>A0A9P0QJZ0_9ASCO</name>
<evidence type="ECO:0000256" key="8">
    <source>
        <dbReference type="ARBA" id="ARBA00023136"/>
    </source>
</evidence>
<keyword evidence="5" id="KW-0571">Peptide transport</keyword>
<feature type="transmembrane region" description="Helical" evidence="9">
    <location>
        <begin position="505"/>
        <end position="528"/>
    </location>
</feature>
<comment type="similarity">
    <text evidence="2">Belongs to the oligopeptide OPT transporter family.</text>
</comment>
<evidence type="ECO:0000256" key="5">
    <source>
        <dbReference type="ARBA" id="ARBA00022856"/>
    </source>
</evidence>
<feature type="transmembrane region" description="Helical" evidence="9">
    <location>
        <begin position="92"/>
        <end position="110"/>
    </location>
</feature>
<dbReference type="Pfam" id="PF03169">
    <property type="entry name" value="OPT"/>
    <property type="match status" value="1"/>
</dbReference>
<dbReference type="GO" id="GO:0035673">
    <property type="term" value="F:oligopeptide transmembrane transporter activity"/>
    <property type="evidence" value="ECO:0007669"/>
    <property type="project" value="InterPro"/>
</dbReference>
<dbReference type="InterPro" id="IPR004648">
    <property type="entry name" value="Oligpept_transpt"/>
</dbReference>
<dbReference type="AlphaFoldDB" id="A0A9P0QJZ0"/>
<feature type="transmembrane region" description="Helical" evidence="9">
    <location>
        <begin position="330"/>
        <end position="350"/>
    </location>
</feature>
<keyword evidence="6" id="KW-0653">Protein transport</keyword>
<comment type="caution">
    <text evidence="10">The sequence shown here is derived from an EMBL/GenBank/DDBJ whole genome shotgun (WGS) entry which is preliminary data.</text>
</comment>
<accession>A0A9P0QJZ0</accession>
<dbReference type="NCBIfam" id="TIGR00728">
    <property type="entry name" value="OPT_sfam"/>
    <property type="match status" value="1"/>
</dbReference>
<feature type="transmembrane region" description="Helical" evidence="9">
    <location>
        <begin position="744"/>
        <end position="767"/>
    </location>
</feature>
<dbReference type="EMBL" id="CAKXYY010000001">
    <property type="protein sequence ID" value="CAH2350523.1"/>
    <property type="molecule type" value="Genomic_DNA"/>
</dbReference>
<evidence type="ECO:0000256" key="4">
    <source>
        <dbReference type="ARBA" id="ARBA00022692"/>
    </source>
</evidence>
<organism evidence="10 11">
    <name type="scientific">[Candida] railenensis</name>
    <dbReference type="NCBI Taxonomy" id="45579"/>
    <lineage>
        <taxon>Eukaryota</taxon>
        <taxon>Fungi</taxon>
        <taxon>Dikarya</taxon>
        <taxon>Ascomycota</taxon>
        <taxon>Saccharomycotina</taxon>
        <taxon>Pichiomycetes</taxon>
        <taxon>Debaryomycetaceae</taxon>
        <taxon>Kurtzmaniella</taxon>
    </lineage>
</organism>
<keyword evidence="8 9" id="KW-0472">Membrane</keyword>